<dbReference type="VEuPathDB" id="TriTrypDB:BSAL_41920"/>
<evidence type="ECO:0000256" key="5">
    <source>
        <dbReference type="ARBA" id="ARBA00022517"/>
    </source>
</evidence>
<gene>
    <name evidence="11" type="ORF">BSAL_41920</name>
</gene>
<comment type="similarity">
    <text evidence="3">Belongs to the SDO1/SBDS family.</text>
</comment>
<feature type="domain" description="Ribosome maturation protein SDO1/SBDS central" evidence="10">
    <location>
        <begin position="112"/>
        <end position="175"/>
    </location>
</feature>
<dbReference type="InterPro" id="IPR002140">
    <property type="entry name" value="Sdo1/SBDS"/>
</dbReference>
<dbReference type="InterPro" id="IPR037188">
    <property type="entry name" value="Sdo1/SBDS_central_sf"/>
</dbReference>
<evidence type="ECO:0000256" key="6">
    <source>
        <dbReference type="ARBA" id="ARBA00023242"/>
    </source>
</evidence>
<dbReference type="OrthoDB" id="10253092at2759"/>
<keyword evidence="12" id="KW-1185">Reference proteome</keyword>
<dbReference type="InterPro" id="IPR018978">
    <property type="entry name" value="SDO1/SBDS_central"/>
</dbReference>
<comment type="subcellular location">
    <subcellularLocation>
        <location evidence="2">Cytoplasm</location>
    </subcellularLocation>
    <subcellularLocation>
        <location evidence="1">Nucleus</location>
    </subcellularLocation>
</comment>
<feature type="domain" description="Ribosome maturation protein SDO1/SBDS N-terminal" evidence="9">
    <location>
        <begin position="16"/>
        <end position="103"/>
    </location>
</feature>
<dbReference type="PANTHER" id="PTHR10927">
    <property type="entry name" value="RIBOSOME MATURATION PROTEIN SBDS"/>
    <property type="match status" value="1"/>
</dbReference>
<evidence type="ECO:0000256" key="8">
    <source>
        <dbReference type="SAM" id="MobiDB-lite"/>
    </source>
</evidence>
<dbReference type="Pfam" id="PF09377">
    <property type="entry name" value="SBDS_domain_II"/>
    <property type="match status" value="1"/>
</dbReference>
<dbReference type="InterPro" id="IPR036786">
    <property type="entry name" value="Ribosome_mat_SBDS_N_sf"/>
</dbReference>
<dbReference type="AlphaFoldDB" id="A0A0S4JP19"/>
<feature type="compositionally biased region" description="Acidic residues" evidence="8">
    <location>
        <begin position="441"/>
        <end position="454"/>
    </location>
</feature>
<dbReference type="SUPFAM" id="SSF89895">
    <property type="entry name" value="FYSH domain"/>
    <property type="match status" value="1"/>
</dbReference>
<evidence type="ECO:0000259" key="10">
    <source>
        <dbReference type="Pfam" id="PF09377"/>
    </source>
</evidence>
<dbReference type="Gene3D" id="1.10.10.900">
    <property type="entry name" value="SBDS protein C-terminal domain, subdomain 1"/>
    <property type="match status" value="1"/>
</dbReference>
<dbReference type="EMBL" id="CYKH01002140">
    <property type="protein sequence ID" value="CUG93294.1"/>
    <property type="molecule type" value="Genomic_DNA"/>
</dbReference>
<accession>A0A0S4JP19</accession>
<dbReference type="Gene3D" id="3.30.1250.10">
    <property type="entry name" value="Ribosome maturation protein SBDS, N-terminal domain"/>
    <property type="match status" value="1"/>
</dbReference>
<dbReference type="GO" id="GO:0005737">
    <property type="term" value="C:cytoplasm"/>
    <property type="evidence" value="ECO:0007669"/>
    <property type="project" value="UniProtKB-SubCell"/>
</dbReference>
<evidence type="ECO:0000313" key="11">
    <source>
        <dbReference type="EMBL" id="CUG93294.1"/>
    </source>
</evidence>
<proteinExistence type="inferred from homology"/>
<dbReference type="NCBIfam" id="TIGR00291">
    <property type="entry name" value="RNA_SBDS"/>
    <property type="match status" value="1"/>
</dbReference>
<name>A0A0S4JP19_BODSA</name>
<dbReference type="Proteomes" id="UP000051952">
    <property type="component" value="Unassembled WGS sequence"/>
</dbReference>
<dbReference type="Pfam" id="PF01172">
    <property type="entry name" value="SBDS_N"/>
    <property type="match status" value="1"/>
</dbReference>
<dbReference type="InterPro" id="IPR039100">
    <property type="entry name" value="Sdo1/SBDS-like"/>
</dbReference>
<dbReference type="GO" id="GO:0005634">
    <property type="term" value="C:nucleus"/>
    <property type="evidence" value="ECO:0007669"/>
    <property type="project" value="UniProtKB-SubCell"/>
</dbReference>
<evidence type="ECO:0000256" key="4">
    <source>
        <dbReference type="ARBA" id="ARBA00022490"/>
    </source>
</evidence>
<dbReference type="SUPFAM" id="SSF109728">
    <property type="entry name" value="Hypothetical protein AF0491, middle domain"/>
    <property type="match status" value="1"/>
</dbReference>
<evidence type="ECO:0000313" key="12">
    <source>
        <dbReference type="Proteomes" id="UP000051952"/>
    </source>
</evidence>
<protein>
    <submittedName>
        <fullName evidence="11">SBDS-like protein, putative</fullName>
    </submittedName>
</protein>
<sequence length="454" mass="48053">MSARMQVPLSQVRHSNVAVSRYTKNGVRLEIACYKNKVLSYRSGLETRMDEVLQVDRVFTNVGRGSYASAADILKALGPGHTEATALKFVLDHGDLQVAQHERTSEVDEVMKDVITIISQKCVHTATKRPFPAHVIEQALKTMGAAVKPDQPAKKQALHLIQKLVDSNILPIQRANMKLRVTISAVVASEAEDSSSHQVASTAAKVQEWFTANGAEIVHDVISTSSGVVVVGGEATPAAATTSSSSAVGSTTASFAVLLPPHQFRDAEAFVKTIDGCALNVVETSVAETGEGAASDLQVALQQVQAQPATTPGKPNAGATTAAQKGGNAGKKLTVVAADGSSEGDSKEDHGKKARKAQGPSKGQQQASAGVITAASDDDDDDDDDKKKKNKKKAKKPQAPQQPVPKQPAKKPAEEEGSDDDVVSERKKKNHKVVAAVVANQDDEDDFDYGEEDE</sequence>
<dbReference type="InterPro" id="IPR019783">
    <property type="entry name" value="SDO1/SBDS_N"/>
</dbReference>
<comment type="subunit">
    <text evidence="7">Associates with the 60S ribosomal subunit.</text>
</comment>
<evidence type="ECO:0000256" key="2">
    <source>
        <dbReference type="ARBA" id="ARBA00004496"/>
    </source>
</evidence>
<keyword evidence="6" id="KW-0539">Nucleus</keyword>
<evidence type="ECO:0000256" key="1">
    <source>
        <dbReference type="ARBA" id="ARBA00004123"/>
    </source>
</evidence>
<keyword evidence="4" id="KW-0963">Cytoplasm</keyword>
<feature type="region of interest" description="Disordered" evidence="8">
    <location>
        <begin position="306"/>
        <end position="454"/>
    </location>
</feature>
<dbReference type="OMA" id="RRHTNIA"/>
<reference evidence="12" key="1">
    <citation type="submission" date="2015-09" db="EMBL/GenBank/DDBJ databases">
        <authorList>
            <consortium name="Pathogen Informatics"/>
        </authorList>
    </citation>
    <scope>NUCLEOTIDE SEQUENCE [LARGE SCALE GENOMIC DNA]</scope>
    <source>
        <strain evidence="12">Lake Konstanz</strain>
    </source>
</reference>
<organism evidence="11 12">
    <name type="scientific">Bodo saltans</name>
    <name type="common">Flagellated protozoan</name>
    <dbReference type="NCBI Taxonomy" id="75058"/>
    <lineage>
        <taxon>Eukaryota</taxon>
        <taxon>Discoba</taxon>
        <taxon>Euglenozoa</taxon>
        <taxon>Kinetoplastea</taxon>
        <taxon>Metakinetoplastina</taxon>
        <taxon>Eubodonida</taxon>
        <taxon>Bodonidae</taxon>
        <taxon>Bodo</taxon>
    </lineage>
</organism>
<evidence type="ECO:0000256" key="3">
    <source>
        <dbReference type="ARBA" id="ARBA00007433"/>
    </source>
</evidence>
<evidence type="ECO:0000256" key="7">
    <source>
        <dbReference type="ARBA" id="ARBA00049708"/>
    </source>
</evidence>
<dbReference type="GO" id="GO:0042256">
    <property type="term" value="P:cytosolic ribosome assembly"/>
    <property type="evidence" value="ECO:0007669"/>
    <property type="project" value="InterPro"/>
</dbReference>
<keyword evidence="5" id="KW-0690">Ribosome biogenesis</keyword>
<evidence type="ECO:0000259" key="9">
    <source>
        <dbReference type="Pfam" id="PF01172"/>
    </source>
</evidence>
<dbReference type="PANTHER" id="PTHR10927:SF1">
    <property type="entry name" value="RIBOSOME MATURATION PROTEIN SBDS"/>
    <property type="match status" value="1"/>
</dbReference>